<dbReference type="PANTHER" id="PTHR19836">
    <property type="entry name" value="30S RIBOSOMAL PROTEIN S14"/>
    <property type="match status" value="1"/>
</dbReference>
<evidence type="ECO:0000256" key="4">
    <source>
        <dbReference type="ARBA" id="ARBA00023128"/>
    </source>
</evidence>
<evidence type="ECO:0000256" key="5">
    <source>
        <dbReference type="ARBA" id="ARBA00023274"/>
    </source>
</evidence>
<keyword evidence="4 8" id="KW-0496">Mitochondrion</keyword>
<evidence type="ECO:0000256" key="2">
    <source>
        <dbReference type="ARBA" id="ARBA00009083"/>
    </source>
</evidence>
<dbReference type="AlphaFoldDB" id="A0A7G5VUC6"/>
<dbReference type="InterPro" id="IPR001209">
    <property type="entry name" value="Ribosomal_uS14"/>
</dbReference>
<dbReference type="GO" id="GO:0003735">
    <property type="term" value="F:structural constituent of ribosome"/>
    <property type="evidence" value="ECO:0007669"/>
    <property type="project" value="InterPro"/>
</dbReference>
<evidence type="ECO:0000256" key="7">
    <source>
        <dbReference type="ARBA" id="ARBA00042804"/>
    </source>
</evidence>
<dbReference type="RefSeq" id="YP_009968192.1">
    <property type="nucleotide sequence ID" value="NC_051882.1"/>
</dbReference>
<comment type="subcellular location">
    <subcellularLocation>
        <location evidence="1">Mitochondrion</location>
    </subcellularLocation>
</comment>
<evidence type="ECO:0000256" key="1">
    <source>
        <dbReference type="ARBA" id="ARBA00004173"/>
    </source>
</evidence>
<dbReference type="GO" id="GO:0015935">
    <property type="term" value="C:small ribosomal subunit"/>
    <property type="evidence" value="ECO:0007669"/>
    <property type="project" value="TreeGrafter"/>
</dbReference>
<dbReference type="InterPro" id="IPR043140">
    <property type="entry name" value="Ribosomal_uS14_sf"/>
</dbReference>
<evidence type="ECO:0000256" key="6">
    <source>
        <dbReference type="ARBA" id="ARBA00040774"/>
    </source>
</evidence>
<dbReference type="SUPFAM" id="SSF57716">
    <property type="entry name" value="Glucocorticoid receptor-like (DNA-binding domain)"/>
    <property type="match status" value="1"/>
</dbReference>
<evidence type="ECO:0000313" key="8">
    <source>
        <dbReference type="EMBL" id="QMX77293.1"/>
    </source>
</evidence>
<dbReference type="GeneID" id="60450168"/>
<dbReference type="Gene3D" id="4.10.830.10">
    <property type="entry name" value="30s Ribosomal Protein S14, Chain N"/>
    <property type="match status" value="1"/>
</dbReference>
<protein>
    <recommendedName>
        <fullName evidence="6">Small ribosomal subunit protein uS14m</fullName>
    </recommendedName>
    <alternativeName>
        <fullName evidence="7">Ribosomal protein S14, mitochondrial</fullName>
    </alternativeName>
</protein>
<accession>A0A7G5VUC6</accession>
<dbReference type="GO" id="GO:0006412">
    <property type="term" value="P:translation"/>
    <property type="evidence" value="ECO:0007669"/>
    <property type="project" value="InterPro"/>
</dbReference>
<dbReference type="EMBL" id="MN431656">
    <property type="protein sequence ID" value="QMX77293.1"/>
    <property type="molecule type" value="Genomic_DNA"/>
</dbReference>
<sequence length="46" mass="5403">MFMKVRNRCVLTIRSRSVFSSYKISRIIFRQKAITGLLIGVKKAVW</sequence>
<reference evidence="8" key="1">
    <citation type="submission" date="2019-09" db="EMBL/GenBank/DDBJ databases">
        <authorList>
            <person name="Liu S.-L."/>
            <person name="Chiang Y.-R."/>
            <person name="Fu H.-Y."/>
        </authorList>
    </citation>
    <scope>NUCLEOTIDE SEQUENCE</scope>
    <source>
        <strain evidence="8">THAL066</strain>
    </source>
</reference>
<proteinExistence type="inferred from homology"/>
<gene>
    <name evidence="8" type="primary">rps14</name>
</gene>
<organism evidence="8">
    <name type="scientific">Cyanidiococcus yangmingshanensis</name>
    <dbReference type="NCBI Taxonomy" id="2690220"/>
    <lineage>
        <taxon>Eukaryota</taxon>
        <taxon>Rhodophyta</taxon>
        <taxon>Bangiophyceae</taxon>
        <taxon>Cyanidiales</taxon>
        <taxon>Cyanidiaceae</taxon>
        <taxon>Cyanidiococcus</taxon>
    </lineage>
</organism>
<comment type="similarity">
    <text evidence="2">Belongs to the universal ribosomal protein uS14 family.</text>
</comment>
<evidence type="ECO:0000256" key="3">
    <source>
        <dbReference type="ARBA" id="ARBA00022980"/>
    </source>
</evidence>
<keyword evidence="5" id="KW-0687">Ribonucleoprotein</keyword>
<dbReference type="PANTHER" id="PTHR19836:SF30">
    <property type="entry name" value="RIBOSOMAL PROTEIN S14"/>
    <property type="match status" value="1"/>
</dbReference>
<keyword evidence="3 8" id="KW-0689">Ribosomal protein</keyword>
<dbReference type="GO" id="GO:0005739">
    <property type="term" value="C:mitochondrion"/>
    <property type="evidence" value="ECO:0007669"/>
    <property type="project" value="UniProtKB-SubCell"/>
</dbReference>
<name>A0A7G5VUC6_9RHOD</name>
<dbReference type="Pfam" id="PF00253">
    <property type="entry name" value="Ribosomal_S14"/>
    <property type="match status" value="1"/>
</dbReference>
<geneLocation type="mitochondrion" evidence="8"/>